<evidence type="ECO:0000256" key="5">
    <source>
        <dbReference type="PIRSR" id="PIRSR600888-1"/>
    </source>
</evidence>
<dbReference type="GO" id="GO:0005829">
    <property type="term" value="C:cytosol"/>
    <property type="evidence" value="ECO:0007669"/>
    <property type="project" value="TreeGrafter"/>
</dbReference>
<dbReference type="GO" id="GO:0019305">
    <property type="term" value="P:dTDP-rhamnose biosynthetic process"/>
    <property type="evidence" value="ECO:0007669"/>
    <property type="project" value="UniProtKB-UniRule"/>
</dbReference>
<name>A0A399SR58_9BACT</name>
<dbReference type="GO" id="GO:0008830">
    <property type="term" value="F:dTDP-4-dehydrorhamnose 3,5-epimerase activity"/>
    <property type="evidence" value="ECO:0007669"/>
    <property type="project" value="UniProtKB-UniRule"/>
</dbReference>
<dbReference type="Gene3D" id="2.60.120.10">
    <property type="entry name" value="Jelly Rolls"/>
    <property type="match status" value="1"/>
</dbReference>
<dbReference type="Pfam" id="PF00908">
    <property type="entry name" value="dTDP_sugar_isom"/>
    <property type="match status" value="1"/>
</dbReference>
<dbReference type="PANTHER" id="PTHR21047">
    <property type="entry name" value="DTDP-6-DEOXY-D-GLUCOSE-3,5 EPIMERASE"/>
    <property type="match status" value="1"/>
</dbReference>
<accession>A0A399SR58</accession>
<comment type="subunit">
    <text evidence="7">Homodimer.</text>
</comment>
<comment type="similarity">
    <text evidence="7">Belongs to the dTDP-4-dehydrorhamnose 3,5-epimerase family.</text>
</comment>
<dbReference type="CDD" id="cd00438">
    <property type="entry name" value="cupin_RmlC"/>
    <property type="match status" value="1"/>
</dbReference>
<feature type="active site" description="Proton donor" evidence="5">
    <location>
        <position position="131"/>
    </location>
</feature>
<protein>
    <recommendedName>
        <fullName evidence="4 7">dTDP-4-dehydrorhamnose 3,5-epimerase</fullName>
        <ecNumber evidence="3 7">5.1.3.13</ecNumber>
    </recommendedName>
    <alternativeName>
        <fullName evidence="7">Thymidine diphospho-4-keto-rhamnose 3,5-epimerase</fullName>
    </alternativeName>
</protein>
<dbReference type="InterPro" id="IPR011051">
    <property type="entry name" value="RmlC_Cupin_sf"/>
</dbReference>
<comment type="caution">
    <text evidence="8">The sequence shown here is derived from an EMBL/GenBank/DDBJ whole genome shotgun (WGS) entry which is preliminary data.</text>
</comment>
<dbReference type="AlphaFoldDB" id="A0A399SR58"/>
<sequence>MNVIETGFPGLLIIEPRVFEDSRGYFFESYQEDRYREAGISASFIQDNESKSVKGVVRGLHYQLNEFAQAKLVRVIQGAVLDVAVDLRAGSPTFGKWFSVELSAENKKQLFIPRGFAHGFSVLSETAIFTYKCDNFYNKEAERSIHPFDGNLNIDWKVDEKQSIVSEKDLEAPLFVEAQMNFSF</sequence>
<evidence type="ECO:0000256" key="4">
    <source>
        <dbReference type="ARBA" id="ARBA00019595"/>
    </source>
</evidence>
<organism evidence="8 9">
    <name type="scientific">Maribellus luteus</name>
    <dbReference type="NCBI Taxonomy" id="2305463"/>
    <lineage>
        <taxon>Bacteria</taxon>
        <taxon>Pseudomonadati</taxon>
        <taxon>Bacteroidota</taxon>
        <taxon>Bacteroidia</taxon>
        <taxon>Marinilabiliales</taxon>
        <taxon>Prolixibacteraceae</taxon>
        <taxon>Maribellus</taxon>
    </lineage>
</organism>
<dbReference type="EMBL" id="QWGR01000019">
    <property type="protein sequence ID" value="RIJ45858.1"/>
    <property type="molecule type" value="Genomic_DNA"/>
</dbReference>
<evidence type="ECO:0000256" key="1">
    <source>
        <dbReference type="ARBA" id="ARBA00001298"/>
    </source>
</evidence>
<reference evidence="8 9" key="1">
    <citation type="submission" date="2018-08" db="EMBL/GenBank/DDBJ databases">
        <title>Pallidiluteibacterium maritimus gen. nov., sp. nov., isolated from coastal sediment.</title>
        <authorList>
            <person name="Zhou L.Y."/>
        </authorList>
    </citation>
    <scope>NUCLEOTIDE SEQUENCE [LARGE SCALE GENOMIC DNA]</scope>
    <source>
        <strain evidence="8 9">XSD2</strain>
    </source>
</reference>
<dbReference type="PANTHER" id="PTHR21047:SF2">
    <property type="entry name" value="THYMIDINE DIPHOSPHO-4-KETO-RHAMNOSE 3,5-EPIMERASE"/>
    <property type="match status" value="1"/>
</dbReference>
<dbReference type="Proteomes" id="UP000265926">
    <property type="component" value="Unassembled WGS sequence"/>
</dbReference>
<feature type="active site" description="Proton acceptor" evidence="5">
    <location>
        <position position="61"/>
    </location>
</feature>
<evidence type="ECO:0000313" key="9">
    <source>
        <dbReference type="Proteomes" id="UP000265926"/>
    </source>
</evidence>
<evidence type="ECO:0000313" key="8">
    <source>
        <dbReference type="EMBL" id="RIJ45858.1"/>
    </source>
</evidence>
<keyword evidence="9" id="KW-1185">Reference proteome</keyword>
<dbReference type="EC" id="5.1.3.13" evidence="3 7"/>
<proteinExistence type="inferred from homology"/>
<evidence type="ECO:0000256" key="7">
    <source>
        <dbReference type="RuleBase" id="RU364069"/>
    </source>
</evidence>
<comment type="function">
    <text evidence="2 7">Catalyzes the epimerization of the C3' and C5'positions of dTDP-6-deoxy-D-xylo-4-hexulose, forming dTDP-6-deoxy-L-lyxo-4-hexulose.</text>
</comment>
<dbReference type="SUPFAM" id="SSF51182">
    <property type="entry name" value="RmlC-like cupins"/>
    <property type="match status" value="1"/>
</dbReference>
<evidence type="ECO:0000256" key="3">
    <source>
        <dbReference type="ARBA" id="ARBA00012098"/>
    </source>
</evidence>
<dbReference type="OrthoDB" id="9800680at2"/>
<evidence type="ECO:0000256" key="6">
    <source>
        <dbReference type="PIRSR" id="PIRSR600888-3"/>
    </source>
</evidence>
<dbReference type="GO" id="GO:0000271">
    <property type="term" value="P:polysaccharide biosynthetic process"/>
    <property type="evidence" value="ECO:0007669"/>
    <property type="project" value="TreeGrafter"/>
</dbReference>
<evidence type="ECO:0000256" key="2">
    <source>
        <dbReference type="ARBA" id="ARBA00001997"/>
    </source>
</evidence>
<gene>
    <name evidence="8" type="primary">rfbC</name>
    <name evidence="8" type="ORF">D1614_21360</name>
</gene>
<dbReference type="InterPro" id="IPR014710">
    <property type="entry name" value="RmlC-like_jellyroll"/>
</dbReference>
<dbReference type="NCBIfam" id="TIGR01221">
    <property type="entry name" value="rmlC"/>
    <property type="match status" value="1"/>
</dbReference>
<dbReference type="RefSeq" id="WP_119440032.1">
    <property type="nucleotide sequence ID" value="NZ_QWGR01000019.1"/>
</dbReference>
<feature type="site" description="Participates in a stacking interaction with the thymidine ring of dTDP-4-oxo-6-deoxyglucose" evidence="6">
    <location>
        <position position="137"/>
    </location>
</feature>
<comment type="catalytic activity">
    <reaction evidence="1 7">
        <text>dTDP-4-dehydro-6-deoxy-alpha-D-glucose = dTDP-4-dehydro-beta-L-rhamnose</text>
        <dbReference type="Rhea" id="RHEA:16969"/>
        <dbReference type="ChEBI" id="CHEBI:57649"/>
        <dbReference type="ChEBI" id="CHEBI:62830"/>
        <dbReference type="EC" id="5.1.3.13"/>
    </reaction>
</comment>
<comment type="pathway">
    <text evidence="7">Carbohydrate biosynthesis; dTDP-L-rhamnose biosynthesis.</text>
</comment>
<dbReference type="UniPathway" id="UPA00124"/>
<keyword evidence="7 8" id="KW-0413">Isomerase</keyword>
<dbReference type="InterPro" id="IPR000888">
    <property type="entry name" value="RmlC-like"/>
</dbReference>